<dbReference type="InterPro" id="IPR019734">
    <property type="entry name" value="TPR_rpt"/>
</dbReference>
<evidence type="ECO:0008006" key="6">
    <source>
        <dbReference type="Google" id="ProtNLM"/>
    </source>
</evidence>
<keyword evidence="1" id="KW-0802">TPR repeat</keyword>
<dbReference type="Pfam" id="PF00515">
    <property type="entry name" value="TPR_1"/>
    <property type="match status" value="1"/>
</dbReference>
<dbReference type="PANTHER" id="PTHR46014:SF1">
    <property type="entry name" value="TETRATRICOPEPTIDE REPEAT PROTEIN 1"/>
    <property type="match status" value="1"/>
</dbReference>
<dbReference type="PROSITE" id="PS50005">
    <property type="entry name" value="TPR"/>
    <property type="match status" value="1"/>
</dbReference>
<feature type="coiled-coil region" evidence="2">
    <location>
        <begin position="115"/>
        <end position="147"/>
    </location>
</feature>
<sequence length="290" mass="33158">MENLENKFNTVRLEDTEKNEDNGRSTSPVSDASDESFHSAGDEEEIVMENISSEGNGADEAFPPFMDASQNVSKGENIDVAEKFSEQSKSEKSDGSIERESQNNNDDDDDDEDEDDLIEENLKDLELSLTEEEKNDKKEEALKFKEEGNKNFKESNFSLALHSYTEGLRICPLSFPRDRSILYSNRAATKAKLDHKKDAIKDCDKAIDLHSAYTKAILRRATLYQETEKLDEALKDFQRVLELDPNNNEARYAVRSLDTTLQFNDRKIDLDENPNRQLRHIRDIKLTSCS</sequence>
<feature type="non-terminal residue" evidence="4">
    <location>
        <position position="290"/>
    </location>
</feature>
<proteinExistence type="predicted"/>
<keyword evidence="5" id="KW-1185">Reference proteome</keyword>
<evidence type="ECO:0000313" key="5">
    <source>
        <dbReference type="Proteomes" id="UP001497623"/>
    </source>
</evidence>
<accession>A0AAV2QS00</accession>
<protein>
    <recommendedName>
        <fullName evidence="6">Tetratricopeptide repeat protein 1</fullName>
    </recommendedName>
</protein>
<feature type="compositionally biased region" description="Basic and acidic residues" evidence="3">
    <location>
        <begin position="76"/>
        <end position="101"/>
    </location>
</feature>
<feature type="compositionally biased region" description="Basic and acidic residues" evidence="3">
    <location>
        <begin position="12"/>
        <end position="23"/>
    </location>
</feature>
<dbReference type="InterPro" id="IPR011990">
    <property type="entry name" value="TPR-like_helical_dom_sf"/>
</dbReference>
<evidence type="ECO:0000256" key="1">
    <source>
        <dbReference type="PROSITE-ProRule" id="PRU00339"/>
    </source>
</evidence>
<dbReference type="SUPFAM" id="SSF48452">
    <property type="entry name" value="TPR-like"/>
    <property type="match status" value="1"/>
</dbReference>
<dbReference type="PROSITE" id="PS50293">
    <property type="entry name" value="TPR_REGION"/>
    <property type="match status" value="1"/>
</dbReference>
<evidence type="ECO:0000256" key="3">
    <source>
        <dbReference type="SAM" id="MobiDB-lite"/>
    </source>
</evidence>
<dbReference type="InterPro" id="IPR052769">
    <property type="entry name" value="TPR_domain_protein"/>
</dbReference>
<evidence type="ECO:0000313" key="4">
    <source>
        <dbReference type="EMBL" id="CAL4092054.1"/>
    </source>
</evidence>
<feature type="repeat" description="TPR" evidence="1">
    <location>
        <begin position="214"/>
        <end position="247"/>
    </location>
</feature>
<dbReference type="EMBL" id="CAXKWB010008711">
    <property type="protein sequence ID" value="CAL4092054.1"/>
    <property type="molecule type" value="Genomic_DNA"/>
</dbReference>
<evidence type="ECO:0000256" key="2">
    <source>
        <dbReference type="SAM" id="Coils"/>
    </source>
</evidence>
<keyword evidence="2" id="KW-0175">Coiled coil</keyword>
<gene>
    <name evidence="4" type="ORF">MNOR_LOCUS14509</name>
</gene>
<dbReference type="Proteomes" id="UP001497623">
    <property type="component" value="Unassembled WGS sequence"/>
</dbReference>
<reference evidence="4 5" key="1">
    <citation type="submission" date="2024-05" db="EMBL/GenBank/DDBJ databases">
        <authorList>
            <person name="Wallberg A."/>
        </authorList>
    </citation>
    <scope>NUCLEOTIDE SEQUENCE [LARGE SCALE GENOMIC DNA]</scope>
</reference>
<name>A0AAV2QS00_MEGNR</name>
<dbReference type="PANTHER" id="PTHR46014">
    <property type="entry name" value="TETRATRICOPEPTIDE REPEAT PROTEIN 1"/>
    <property type="match status" value="1"/>
</dbReference>
<dbReference type="AlphaFoldDB" id="A0AAV2QS00"/>
<feature type="compositionally biased region" description="Acidic residues" evidence="3">
    <location>
        <begin position="105"/>
        <end position="115"/>
    </location>
</feature>
<dbReference type="SMART" id="SM00028">
    <property type="entry name" value="TPR"/>
    <property type="match status" value="3"/>
</dbReference>
<feature type="region of interest" description="Disordered" evidence="3">
    <location>
        <begin position="1"/>
        <end position="115"/>
    </location>
</feature>
<organism evidence="4 5">
    <name type="scientific">Meganyctiphanes norvegica</name>
    <name type="common">Northern krill</name>
    <name type="synonym">Thysanopoda norvegica</name>
    <dbReference type="NCBI Taxonomy" id="48144"/>
    <lineage>
        <taxon>Eukaryota</taxon>
        <taxon>Metazoa</taxon>
        <taxon>Ecdysozoa</taxon>
        <taxon>Arthropoda</taxon>
        <taxon>Crustacea</taxon>
        <taxon>Multicrustacea</taxon>
        <taxon>Malacostraca</taxon>
        <taxon>Eumalacostraca</taxon>
        <taxon>Eucarida</taxon>
        <taxon>Euphausiacea</taxon>
        <taxon>Euphausiidae</taxon>
        <taxon>Meganyctiphanes</taxon>
    </lineage>
</organism>
<comment type="caution">
    <text evidence="4">The sequence shown here is derived from an EMBL/GenBank/DDBJ whole genome shotgun (WGS) entry which is preliminary data.</text>
</comment>
<dbReference type="Gene3D" id="1.25.40.10">
    <property type="entry name" value="Tetratricopeptide repeat domain"/>
    <property type="match status" value="1"/>
</dbReference>